<evidence type="ECO:0000313" key="2">
    <source>
        <dbReference type="RefSeq" id="XP_016439793.2"/>
    </source>
</evidence>
<dbReference type="Gene3D" id="1.20.1280.50">
    <property type="match status" value="1"/>
</dbReference>
<dbReference type="CDD" id="cd22162">
    <property type="entry name" value="F-box_AtSKIP3-like"/>
    <property type="match status" value="1"/>
</dbReference>
<dbReference type="Pfam" id="PF14299">
    <property type="entry name" value="PP2"/>
    <property type="match status" value="1"/>
</dbReference>
<dbReference type="PaxDb" id="4097-A0A1S3XIQ2"/>
<accession>A0A1S3XIQ2</accession>
<dbReference type="RefSeq" id="XP_016439793.1">
    <property type="nucleotide sequence ID" value="XM_016584307.1"/>
</dbReference>
<dbReference type="GeneID" id="107765641"/>
<gene>
    <name evidence="2" type="primary">LOC107765641</name>
</gene>
<sequence length="303" mass="34505">MDYFSLLPEGCISEILSFTSPKDAATSSAISRGFKSAAESDVVWEKFLPSDYQHIISKSDSLLVSPSKKELYFSLCDSPILIDGGKLSFSLDKKTGKKCFMVAARELAITWGDTPQYWEWLPHPDSRFSEVAKLIWVSWLDIRGKIETRILSKKNKYAAYLVFKLANRFYGLETVNAYVRLVGCETKHEAEERASITSLSRREEPGKKRPKRRIDGWMEIEVGTFFNHIGEDGDVEARLMEIRHLGGKSGLVVQGMEFRPEEEEDEEEEEEEEDDDVAFWRHGRVVGQRTTNPFFPSSNPGVA</sequence>
<organism evidence="1 2">
    <name type="scientific">Nicotiana tabacum</name>
    <name type="common">Common tobacco</name>
    <dbReference type="NCBI Taxonomy" id="4097"/>
    <lineage>
        <taxon>Eukaryota</taxon>
        <taxon>Viridiplantae</taxon>
        <taxon>Streptophyta</taxon>
        <taxon>Embryophyta</taxon>
        <taxon>Tracheophyta</taxon>
        <taxon>Spermatophyta</taxon>
        <taxon>Magnoliopsida</taxon>
        <taxon>eudicotyledons</taxon>
        <taxon>Gunneridae</taxon>
        <taxon>Pentapetalae</taxon>
        <taxon>asterids</taxon>
        <taxon>lamiids</taxon>
        <taxon>Solanales</taxon>
        <taxon>Solanaceae</taxon>
        <taxon>Nicotianoideae</taxon>
        <taxon>Nicotianeae</taxon>
        <taxon>Nicotiana</taxon>
    </lineage>
</organism>
<dbReference type="PROSITE" id="PS50181">
    <property type="entry name" value="FBOX"/>
    <property type="match status" value="1"/>
</dbReference>
<name>A0A1S3XIQ2_TOBAC</name>
<dbReference type="SUPFAM" id="SSF81383">
    <property type="entry name" value="F-box domain"/>
    <property type="match status" value="1"/>
</dbReference>
<dbReference type="STRING" id="4097.A0A1S3XIQ2"/>
<reference evidence="2" key="2">
    <citation type="submission" date="2025-08" db="UniProtKB">
        <authorList>
            <consortium name="RefSeq"/>
        </authorList>
    </citation>
    <scope>IDENTIFICATION</scope>
    <source>
        <tissue evidence="2">Leaf</tissue>
    </source>
</reference>
<dbReference type="AlphaFoldDB" id="A0A1S3XIQ2"/>
<dbReference type="Pfam" id="PF00646">
    <property type="entry name" value="F-box"/>
    <property type="match status" value="1"/>
</dbReference>
<dbReference type="RefSeq" id="XP_016439793.2">
    <property type="nucleotide sequence ID" value="XM_016584307.2"/>
</dbReference>
<dbReference type="PANTHER" id="PTHR32278:SF129">
    <property type="entry name" value="F-BOX PROTEIN PP2-B10-LIKE"/>
    <property type="match status" value="1"/>
</dbReference>
<dbReference type="InterPro" id="IPR001810">
    <property type="entry name" value="F-box_dom"/>
</dbReference>
<protein>
    <submittedName>
        <fullName evidence="2">F-box protein PP2-B10</fullName>
    </submittedName>
</protein>
<dbReference type="OMA" id="RTSYCAY"/>
<evidence type="ECO:0000313" key="1">
    <source>
        <dbReference type="Proteomes" id="UP000790787"/>
    </source>
</evidence>
<dbReference type="OrthoDB" id="1918565at2759"/>
<proteinExistence type="predicted"/>
<dbReference type="InterPro" id="IPR036047">
    <property type="entry name" value="F-box-like_dom_sf"/>
</dbReference>
<dbReference type="SMART" id="SM00256">
    <property type="entry name" value="FBOX"/>
    <property type="match status" value="1"/>
</dbReference>
<dbReference type="KEGG" id="nta:107765641"/>
<reference evidence="1" key="1">
    <citation type="journal article" date="2014" name="Nat. Commun.">
        <title>The tobacco genome sequence and its comparison with those of tomato and potato.</title>
        <authorList>
            <person name="Sierro N."/>
            <person name="Battey J.N."/>
            <person name="Ouadi S."/>
            <person name="Bakaher N."/>
            <person name="Bovet L."/>
            <person name="Willig A."/>
            <person name="Goepfert S."/>
            <person name="Peitsch M.C."/>
            <person name="Ivanov N.V."/>
        </authorList>
    </citation>
    <scope>NUCLEOTIDE SEQUENCE [LARGE SCALE GENOMIC DNA]</scope>
</reference>
<dbReference type="InterPro" id="IPR025886">
    <property type="entry name" value="PP2-like"/>
</dbReference>
<dbReference type="Proteomes" id="UP000790787">
    <property type="component" value="Chromosome 20"/>
</dbReference>
<dbReference type="PANTHER" id="PTHR32278">
    <property type="entry name" value="F-BOX DOMAIN-CONTAINING PROTEIN"/>
    <property type="match status" value="1"/>
</dbReference>
<keyword evidence="1" id="KW-1185">Reference proteome</keyword>